<dbReference type="AlphaFoldDB" id="A0A317PUU2"/>
<dbReference type="GO" id="GO:0015035">
    <property type="term" value="F:protein-disulfide reductase activity"/>
    <property type="evidence" value="ECO:0007669"/>
    <property type="project" value="UniProtKB-UniRule"/>
</dbReference>
<dbReference type="NCBIfam" id="TIGR01068">
    <property type="entry name" value="thioredoxin"/>
    <property type="match status" value="1"/>
</dbReference>
<evidence type="ECO:0000256" key="5">
    <source>
        <dbReference type="ARBA" id="ARBA00023157"/>
    </source>
</evidence>
<dbReference type="GO" id="GO:0045454">
    <property type="term" value="P:cell redox homeostasis"/>
    <property type="evidence" value="ECO:0007669"/>
    <property type="project" value="TreeGrafter"/>
</dbReference>
<dbReference type="PROSITE" id="PS51352">
    <property type="entry name" value="THIOREDOXIN_2"/>
    <property type="match status" value="1"/>
</dbReference>
<dbReference type="OrthoDB" id="9790390at2"/>
<evidence type="ECO:0000256" key="2">
    <source>
        <dbReference type="ARBA" id="ARBA00022448"/>
    </source>
</evidence>
<feature type="domain" description="Thioredoxin" evidence="8">
    <location>
        <begin position="31"/>
        <end position="144"/>
    </location>
</feature>
<accession>A0A317PUU2</accession>
<dbReference type="SUPFAM" id="SSF52833">
    <property type="entry name" value="Thioredoxin-like"/>
    <property type="match status" value="1"/>
</dbReference>
<comment type="similarity">
    <text evidence="1">Belongs to the thioredoxin family.</text>
</comment>
<dbReference type="PROSITE" id="PS00194">
    <property type="entry name" value="THIOREDOXIN_1"/>
    <property type="match status" value="1"/>
</dbReference>
<dbReference type="InterPro" id="IPR036249">
    <property type="entry name" value="Thioredoxin-like_sf"/>
</dbReference>
<dbReference type="Gene3D" id="3.40.30.10">
    <property type="entry name" value="Glutaredoxin"/>
    <property type="match status" value="1"/>
</dbReference>
<dbReference type="GO" id="GO:0046872">
    <property type="term" value="F:metal ion binding"/>
    <property type="evidence" value="ECO:0007669"/>
    <property type="project" value="UniProtKB-KW"/>
</dbReference>
<evidence type="ECO:0000313" key="10">
    <source>
        <dbReference type="Proteomes" id="UP000246352"/>
    </source>
</evidence>
<dbReference type="Proteomes" id="UP000246352">
    <property type="component" value="Unassembled WGS sequence"/>
</dbReference>
<dbReference type="Gene3D" id="2.30.30.380">
    <property type="entry name" value="Zn-finger domain of Sec23/24"/>
    <property type="match status" value="1"/>
</dbReference>
<protein>
    <recommendedName>
        <fullName evidence="7">Thioredoxin</fullName>
    </recommendedName>
</protein>
<proteinExistence type="inferred from homology"/>
<evidence type="ECO:0000256" key="7">
    <source>
        <dbReference type="NCBIfam" id="TIGR01068"/>
    </source>
</evidence>
<reference evidence="9 10" key="1">
    <citation type="submission" date="2018-05" db="EMBL/GenBank/DDBJ databases">
        <title>Genomic Encyclopedia of Type Strains, Phase IV (KMG-IV): sequencing the most valuable type-strain genomes for metagenomic binning, comparative biology and taxonomic classification.</title>
        <authorList>
            <person name="Goeker M."/>
        </authorList>
    </citation>
    <scope>NUCLEOTIDE SEQUENCE [LARGE SCALE GENOMIC DNA]</scope>
    <source>
        <strain evidence="9 10">DSM 16791</strain>
    </source>
</reference>
<evidence type="ECO:0000256" key="1">
    <source>
        <dbReference type="ARBA" id="ARBA00008987"/>
    </source>
</evidence>
<evidence type="ECO:0000256" key="3">
    <source>
        <dbReference type="ARBA" id="ARBA00022723"/>
    </source>
</evidence>
<keyword evidence="4" id="KW-0249">Electron transport</keyword>
<dbReference type="Pfam" id="PF00085">
    <property type="entry name" value="Thioredoxin"/>
    <property type="match status" value="1"/>
</dbReference>
<dbReference type="InterPro" id="IPR005746">
    <property type="entry name" value="Thioredoxin"/>
</dbReference>
<dbReference type="PANTHER" id="PTHR45663:SF11">
    <property type="entry name" value="GEO12009P1"/>
    <property type="match status" value="1"/>
</dbReference>
<sequence>MPDQIHIICPSCRAKNRIPAARLGGRPTCGACKAQLFPDAPFELDEAGLDRHLKGDEIPLLVDFWAPWCGPCRMMAPAFAEASRQVAPLARFAKLDTEQHQRVGARFQIRGIPLIILFDRGRETARQTGAMNAGQIVQWVRQQV</sequence>
<dbReference type="RefSeq" id="WP_110030890.1">
    <property type="nucleotide sequence ID" value="NZ_QGTR01000001.1"/>
</dbReference>
<comment type="caution">
    <text evidence="9">The sequence shown here is derived from an EMBL/GenBank/DDBJ whole genome shotgun (WGS) entry which is preliminary data.</text>
</comment>
<evidence type="ECO:0000256" key="4">
    <source>
        <dbReference type="ARBA" id="ARBA00022982"/>
    </source>
</evidence>
<dbReference type="PRINTS" id="PR00421">
    <property type="entry name" value="THIOREDOXIN"/>
</dbReference>
<keyword evidence="3" id="KW-0479">Metal-binding</keyword>
<keyword evidence="5" id="KW-1015">Disulfide bond</keyword>
<evidence type="ECO:0000259" key="8">
    <source>
        <dbReference type="PROSITE" id="PS51352"/>
    </source>
</evidence>
<evidence type="ECO:0000313" key="9">
    <source>
        <dbReference type="EMBL" id="PWW04455.1"/>
    </source>
</evidence>
<dbReference type="InterPro" id="IPR049299">
    <property type="entry name" value="Thio2_N"/>
</dbReference>
<keyword evidence="2" id="KW-0813">Transport</keyword>
<dbReference type="PANTHER" id="PTHR45663">
    <property type="entry name" value="GEO12009P1"/>
    <property type="match status" value="1"/>
</dbReference>
<dbReference type="GO" id="GO:0005829">
    <property type="term" value="C:cytosol"/>
    <property type="evidence" value="ECO:0007669"/>
    <property type="project" value="TreeGrafter"/>
</dbReference>
<keyword evidence="6" id="KW-0676">Redox-active center</keyword>
<dbReference type="CDD" id="cd02947">
    <property type="entry name" value="TRX_family"/>
    <property type="match status" value="1"/>
</dbReference>
<dbReference type="InterPro" id="IPR017937">
    <property type="entry name" value="Thioredoxin_CS"/>
</dbReference>
<organism evidence="9 10">
    <name type="scientific">Hoeflea marina</name>
    <dbReference type="NCBI Taxonomy" id="274592"/>
    <lineage>
        <taxon>Bacteria</taxon>
        <taxon>Pseudomonadati</taxon>
        <taxon>Pseudomonadota</taxon>
        <taxon>Alphaproteobacteria</taxon>
        <taxon>Hyphomicrobiales</taxon>
        <taxon>Rhizobiaceae</taxon>
        <taxon>Hoeflea</taxon>
    </lineage>
</organism>
<name>A0A317PUU2_9HYPH</name>
<evidence type="ECO:0000256" key="6">
    <source>
        <dbReference type="ARBA" id="ARBA00023284"/>
    </source>
</evidence>
<dbReference type="InterPro" id="IPR013766">
    <property type="entry name" value="Thioredoxin_domain"/>
</dbReference>
<keyword evidence="10" id="KW-1185">Reference proteome</keyword>
<dbReference type="EMBL" id="QGTR01000001">
    <property type="protein sequence ID" value="PWW04455.1"/>
    <property type="molecule type" value="Genomic_DNA"/>
</dbReference>
<dbReference type="Pfam" id="PF21352">
    <property type="entry name" value="Zn_ribbon_Thio2"/>
    <property type="match status" value="1"/>
</dbReference>
<gene>
    <name evidence="9" type="ORF">DFR52_1011153</name>
</gene>
<dbReference type="NCBIfam" id="NF008229">
    <property type="entry name" value="PRK10996.1"/>
    <property type="match status" value="1"/>
</dbReference>